<dbReference type="RefSeq" id="WP_189688212.1">
    <property type="nucleotide sequence ID" value="NZ_BMYK01000010.1"/>
</dbReference>
<dbReference type="Pfam" id="PF22175">
    <property type="entry name" value="Ogg-HhH"/>
    <property type="match status" value="1"/>
</dbReference>
<keyword evidence="3" id="KW-0234">DNA repair</keyword>
<protein>
    <recommendedName>
        <fullName evidence="7">8-oxoguanine DNA glycosylase</fullName>
    </recommendedName>
</protein>
<keyword evidence="1" id="KW-0227">DNA damage</keyword>
<organism evidence="5 6">
    <name type="scientific">Pseudorhodoferax aquiterrae</name>
    <dbReference type="NCBI Taxonomy" id="747304"/>
    <lineage>
        <taxon>Bacteria</taxon>
        <taxon>Pseudomonadati</taxon>
        <taxon>Pseudomonadota</taxon>
        <taxon>Betaproteobacteria</taxon>
        <taxon>Burkholderiales</taxon>
        <taxon>Comamonadaceae</taxon>
    </lineage>
</organism>
<name>A0ABQ3G539_9BURK</name>
<proteinExistence type="predicted"/>
<evidence type="ECO:0000313" key="6">
    <source>
        <dbReference type="Proteomes" id="UP000626210"/>
    </source>
</evidence>
<accession>A0ABQ3G539</accession>
<keyword evidence="4" id="KW-0326">Glycosidase</keyword>
<dbReference type="Gene3D" id="1.10.1670.10">
    <property type="entry name" value="Helix-hairpin-Helix base-excision DNA repair enzymes (C-terminal)"/>
    <property type="match status" value="1"/>
</dbReference>
<comment type="caution">
    <text evidence="5">The sequence shown here is derived from an EMBL/GenBank/DDBJ whole genome shotgun (WGS) entry which is preliminary data.</text>
</comment>
<evidence type="ECO:0000256" key="1">
    <source>
        <dbReference type="ARBA" id="ARBA00022763"/>
    </source>
</evidence>
<evidence type="ECO:0008006" key="7">
    <source>
        <dbReference type="Google" id="ProtNLM"/>
    </source>
</evidence>
<dbReference type="EMBL" id="BMYK01000010">
    <property type="protein sequence ID" value="GHC88090.1"/>
    <property type="molecule type" value="Genomic_DNA"/>
</dbReference>
<keyword evidence="6" id="KW-1185">Reference proteome</keyword>
<reference evidence="6" key="1">
    <citation type="journal article" date="2019" name="Int. J. Syst. Evol. Microbiol.">
        <title>The Global Catalogue of Microorganisms (GCM) 10K type strain sequencing project: providing services to taxonomists for standard genome sequencing and annotation.</title>
        <authorList>
            <consortium name="The Broad Institute Genomics Platform"/>
            <consortium name="The Broad Institute Genome Sequencing Center for Infectious Disease"/>
            <person name="Wu L."/>
            <person name="Ma J."/>
        </authorList>
    </citation>
    <scope>NUCLEOTIDE SEQUENCE [LARGE SCALE GENOMIC DNA]</scope>
    <source>
        <strain evidence="6">KCTC 23314</strain>
    </source>
</reference>
<dbReference type="Gene3D" id="1.10.340.30">
    <property type="entry name" value="Hypothetical protein, domain 2"/>
    <property type="match status" value="1"/>
</dbReference>
<dbReference type="SUPFAM" id="SSF48150">
    <property type="entry name" value="DNA-glycosylase"/>
    <property type="match status" value="1"/>
</dbReference>
<dbReference type="Proteomes" id="UP000626210">
    <property type="component" value="Unassembled WGS sequence"/>
</dbReference>
<keyword evidence="2" id="KW-0378">Hydrolase</keyword>
<evidence type="ECO:0000313" key="5">
    <source>
        <dbReference type="EMBL" id="GHC88090.1"/>
    </source>
</evidence>
<dbReference type="InterPro" id="IPR011257">
    <property type="entry name" value="DNA_glycosylase"/>
</dbReference>
<dbReference type="InterPro" id="IPR012092">
    <property type="entry name" value="DNA_glyclase/AP_lyase_Ogg"/>
</dbReference>
<dbReference type="InterPro" id="IPR023170">
    <property type="entry name" value="HhH_base_excis_C"/>
</dbReference>
<gene>
    <name evidence="5" type="ORF">GCM10007320_34940</name>
</gene>
<evidence type="ECO:0000256" key="4">
    <source>
        <dbReference type="ARBA" id="ARBA00023295"/>
    </source>
</evidence>
<sequence>MTQLVQYLQGDDVVCRELPNASEHVLPGVTWGESWRTFTPAYWVAQMWMSEIDQKPVSPFSATGTLAEEVAFCLLGGFGITAELAGAAFDACSAAGLVSGLCTDATAWTSVLRQPLDQAGRTVRYRYPNQKAVYLAAAMGAISQGLVDTSSGKALRDSLLAIQGIGPKTAGWVARNVLDTDEVAILDIHIVRAGLLCNLYSFEQKVERDYFAMEAQFLALCRGLGVRPAMLDCIIWTEMRELGPVVHQALDRRRGAPAPPVDRTAPTLAHCVAW</sequence>
<evidence type="ECO:0000256" key="2">
    <source>
        <dbReference type="ARBA" id="ARBA00022801"/>
    </source>
</evidence>
<evidence type="ECO:0000256" key="3">
    <source>
        <dbReference type="ARBA" id="ARBA00023204"/>
    </source>
</evidence>